<dbReference type="InterPro" id="IPR012337">
    <property type="entry name" value="RNaseH-like_sf"/>
</dbReference>
<evidence type="ECO:0000259" key="6">
    <source>
        <dbReference type="SMART" id="SM00732"/>
    </source>
</evidence>
<evidence type="ECO:0000313" key="9">
    <source>
        <dbReference type="Proteomes" id="UP000243024"/>
    </source>
</evidence>
<dbReference type="GO" id="GO:0000967">
    <property type="term" value="P:rRNA 5'-end processing"/>
    <property type="evidence" value="ECO:0007669"/>
    <property type="project" value="UniProtKB-UniRule"/>
</dbReference>
<evidence type="ECO:0000256" key="1">
    <source>
        <dbReference type="ARBA" id="ARBA00022490"/>
    </source>
</evidence>
<reference evidence="8 9" key="1">
    <citation type="submission" date="2015-09" db="EMBL/GenBank/DDBJ databases">
        <title>Draft genome sequence of Hydrogenibacillus schlegelii DSM 2000.</title>
        <authorList>
            <person name="Hemp J."/>
        </authorList>
    </citation>
    <scope>NUCLEOTIDE SEQUENCE [LARGE SCALE GENOMIC DNA]</scope>
    <source>
        <strain evidence="8 9">MA 48</strain>
    </source>
</reference>
<dbReference type="InterPro" id="IPR006641">
    <property type="entry name" value="YqgF/RNaseH-like_dom"/>
</dbReference>
<dbReference type="GO" id="GO:0004518">
    <property type="term" value="F:nuclease activity"/>
    <property type="evidence" value="ECO:0007669"/>
    <property type="project" value="UniProtKB-KW"/>
</dbReference>
<keyword evidence="1 5" id="KW-0963">Cytoplasm</keyword>
<proteinExistence type="inferred from homology"/>
<accession>A0A132MGF0</accession>
<evidence type="ECO:0000256" key="2">
    <source>
        <dbReference type="ARBA" id="ARBA00022517"/>
    </source>
</evidence>
<dbReference type="InterPro" id="IPR037027">
    <property type="entry name" value="YqgF/RNaseH-like_dom_sf"/>
</dbReference>
<dbReference type="Gene3D" id="3.30.420.140">
    <property type="entry name" value="YqgF/RNase H-like domain"/>
    <property type="match status" value="1"/>
</dbReference>
<dbReference type="EMBL" id="JXBB01000001">
    <property type="protein sequence ID" value="OAR05475.1"/>
    <property type="molecule type" value="Genomic_DNA"/>
</dbReference>
<evidence type="ECO:0000313" key="7">
    <source>
        <dbReference type="EMBL" id="MBT9282933.1"/>
    </source>
</evidence>
<dbReference type="EMBL" id="JAHHQF010000071">
    <property type="protein sequence ID" value="MBT9282933.1"/>
    <property type="molecule type" value="Genomic_DNA"/>
</dbReference>
<keyword evidence="2 5" id="KW-0690">Ribosome biogenesis</keyword>
<dbReference type="HAMAP" id="MF_00651">
    <property type="entry name" value="Nuclease_YqgF"/>
    <property type="match status" value="1"/>
</dbReference>
<reference evidence="7" key="2">
    <citation type="journal article" date="2021" name="Microbiology">
        <title>Metagenomic Analysis of the Microbial Community in the Underground Coal Fire Area (Kemerovo Region, Russia) Revealed Predominance of Thermophilic Members of the Phyla Deinococcus-thermus, Aquificae, and Firmicutes.</title>
        <authorList>
            <person name="Kadnikov V."/>
            <person name="Mardanov A.V."/>
            <person name="Beletsky A.V."/>
            <person name="Karnachuk O.V."/>
            <person name="Ravin N.V."/>
        </authorList>
    </citation>
    <scope>NUCLEOTIDE SEQUENCE</scope>
    <source>
        <strain evidence="7">RBS10-49</strain>
    </source>
</reference>
<protein>
    <recommendedName>
        <fullName evidence="5">Putative pre-16S rRNA nuclease</fullName>
        <ecNumber evidence="5">3.1.-.-</ecNumber>
    </recommendedName>
</protein>
<sequence length="142" mass="15629">MRIMALDVGTKTIGVALSDPLGITAQALETVRRRGGGEFDRLAELIARHGVEAVVVGLPKNLDNTPGKMAEQARAVGRHIARRFGLPVIYWDERLTTVAAERVLLEADLSRRRRKDVIDALAAQFILQHYLDARRAQGGPPQ</sequence>
<dbReference type="SUPFAM" id="SSF53098">
    <property type="entry name" value="Ribonuclease H-like"/>
    <property type="match status" value="1"/>
</dbReference>
<evidence type="ECO:0000256" key="4">
    <source>
        <dbReference type="ARBA" id="ARBA00022801"/>
    </source>
</evidence>
<dbReference type="GO" id="GO:0005829">
    <property type="term" value="C:cytosol"/>
    <property type="evidence" value="ECO:0007669"/>
    <property type="project" value="TreeGrafter"/>
</dbReference>
<comment type="subcellular location">
    <subcellularLocation>
        <location evidence="5">Cytoplasm</location>
    </subcellularLocation>
</comment>
<dbReference type="EC" id="3.1.-.-" evidence="5"/>
<evidence type="ECO:0000313" key="8">
    <source>
        <dbReference type="EMBL" id="OAR05475.1"/>
    </source>
</evidence>
<dbReference type="AlphaFoldDB" id="A0A132MGF0"/>
<dbReference type="CDD" id="cd16964">
    <property type="entry name" value="YqgF"/>
    <property type="match status" value="1"/>
</dbReference>
<feature type="domain" description="YqgF/RNase H-like" evidence="6">
    <location>
        <begin position="1"/>
        <end position="100"/>
    </location>
</feature>
<dbReference type="InterPro" id="IPR005227">
    <property type="entry name" value="YqgF"/>
</dbReference>
<name>A0A132MGF0_HYDSH</name>
<keyword evidence="9" id="KW-1185">Reference proteome</keyword>
<dbReference type="Proteomes" id="UP000243024">
    <property type="component" value="Unassembled WGS sequence"/>
</dbReference>
<evidence type="ECO:0000256" key="5">
    <source>
        <dbReference type="HAMAP-Rule" id="MF_00651"/>
    </source>
</evidence>
<dbReference type="RefSeq" id="WP_066197580.1">
    <property type="nucleotide sequence ID" value="NZ_CBCSAS010000013.1"/>
</dbReference>
<comment type="caution">
    <text evidence="8">The sequence shown here is derived from an EMBL/GenBank/DDBJ whole genome shotgun (WGS) entry which is preliminary data.</text>
</comment>
<dbReference type="STRING" id="1484.SA87_11335"/>
<dbReference type="Pfam" id="PF03652">
    <property type="entry name" value="RuvX"/>
    <property type="match status" value="1"/>
</dbReference>
<gene>
    <name evidence="7" type="primary">ruvX</name>
    <name evidence="7" type="ORF">KM312_09880</name>
    <name evidence="8" type="ORF">SA87_11335</name>
</gene>
<dbReference type="SMART" id="SM00732">
    <property type="entry name" value="YqgFc"/>
    <property type="match status" value="1"/>
</dbReference>
<dbReference type="PANTHER" id="PTHR33317">
    <property type="entry name" value="POLYNUCLEOTIDYL TRANSFERASE, RIBONUCLEASE H-LIKE SUPERFAMILY PROTEIN"/>
    <property type="match status" value="1"/>
</dbReference>
<comment type="function">
    <text evidence="5">Could be a nuclease involved in processing of the 5'-end of pre-16S rRNA.</text>
</comment>
<dbReference type="GO" id="GO:0016788">
    <property type="term" value="F:hydrolase activity, acting on ester bonds"/>
    <property type="evidence" value="ECO:0007669"/>
    <property type="project" value="UniProtKB-UniRule"/>
</dbReference>
<dbReference type="PANTHER" id="PTHR33317:SF4">
    <property type="entry name" value="POLYNUCLEOTIDYL TRANSFERASE, RIBONUCLEASE H-LIKE SUPERFAMILY PROTEIN"/>
    <property type="match status" value="1"/>
</dbReference>
<keyword evidence="4 5" id="KW-0378">Hydrolase</keyword>
<dbReference type="OrthoDB" id="9796140at2"/>
<dbReference type="Proteomes" id="UP000748108">
    <property type="component" value="Unassembled WGS sequence"/>
</dbReference>
<organism evidence="8 9">
    <name type="scientific">Hydrogenibacillus schlegelii</name>
    <name type="common">Bacillus schlegelii</name>
    <dbReference type="NCBI Taxonomy" id="1484"/>
    <lineage>
        <taxon>Bacteria</taxon>
        <taxon>Bacillati</taxon>
        <taxon>Bacillota</taxon>
        <taxon>Bacilli</taxon>
        <taxon>Bacillales</taxon>
        <taxon>Bacillales Family X. Incertae Sedis</taxon>
        <taxon>Hydrogenibacillus</taxon>
    </lineage>
</organism>
<dbReference type="NCBIfam" id="TIGR00250">
    <property type="entry name" value="RNAse_H_YqgF"/>
    <property type="match status" value="1"/>
</dbReference>
<comment type="similarity">
    <text evidence="5">Belongs to the YqgF HJR family.</text>
</comment>
<evidence type="ECO:0000256" key="3">
    <source>
        <dbReference type="ARBA" id="ARBA00022722"/>
    </source>
</evidence>
<keyword evidence="3 5" id="KW-0540">Nuclease</keyword>